<dbReference type="GO" id="GO:0008289">
    <property type="term" value="F:lipid binding"/>
    <property type="evidence" value="ECO:0007669"/>
    <property type="project" value="UniProtKB-KW"/>
</dbReference>
<dbReference type="PROSITE" id="PS50848">
    <property type="entry name" value="START"/>
    <property type="match status" value="1"/>
</dbReference>
<evidence type="ECO:0000256" key="2">
    <source>
        <dbReference type="ARBA" id="ARBA00023055"/>
    </source>
</evidence>
<sequence length="249" mass="27542">MAQTGSGSRFTARKPSASATEAIEGVLTSKMVAENAAFIEKATDVEKRIRELESLREGWKKVKETPHCSVYSRPSDDFSGHIYKSEGNVPAPFETVFNFVYPGVEKPRRREWDTAVSSTVVIDKPATDTDVLISRTAPVCMGLISAREFVDLVKVVREPTRIFTASCSIDHPAAPETKGFVRGFNYPNSLFCYKVEGVPHETRFVQYVQSDLRGMLPSSLVESAIPSSMAEAYPNLKAALAKEVKEWAL</sequence>
<keyword evidence="3" id="KW-0446">Lipid-binding</keyword>
<comment type="caution">
    <text evidence="6">The sequence shown here is derived from an EMBL/GenBank/DDBJ whole genome shotgun (WGS) entry which is preliminary data.</text>
</comment>
<reference evidence="7" key="1">
    <citation type="submission" date="2017-01" db="EMBL/GenBank/DDBJ databases">
        <title>Comparative genomics of anhydrobiosis in the tardigrade Hypsibius dujardini.</title>
        <authorList>
            <person name="Yoshida Y."/>
            <person name="Koutsovoulos G."/>
            <person name="Laetsch D."/>
            <person name="Stevens L."/>
            <person name="Kumar S."/>
            <person name="Horikawa D."/>
            <person name="Ishino K."/>
            <person name="Komine S."/>
            <person name="Tomita M."/>
            <person name="Blaxter M."/>
            <person name="Arakawa K."/>
        </authorList>
    </citation>
    <scope>NUCLEOTIDE SEQUENCE [LARGE SCALE GENOMIC DNA]</scope>
    <source>
        <strain evidence="7">Z151</strain>
    </source>
</reference>
<dbReference type="SUPFAM" id="SSF55961">
    <property type="entry name" value="Bet v1-like"/>
    <property type="match status" value="1"/>
</dbReference>
<keyword evidence="1" id="KW-0813">Transport</keyword>
<protein>
    <submittedName>
        <fullName evidence="6">StAR-related lipid transfer protein 5</fullName>
    </submittedName>
</protein>
<evidence type="ECO:0000256" key="3">
    <source>
        <dbReference type="ARBA" id="ARBA00023121"/>
    </source>
</evidence>
<evidence type="ECO:0000313" key="7">
    <source>
        <dbReference type="Proteomes" id="UP000192578"/>
    </source>
</evidence>
<accession>A0A9X6NLT3</accession>
<dbReference type="PANTHER" id="PTHR46374:SF1">
    <property type="entry name" value="START DOMAIN-CONTAINING PROTEIN"/>
    <property type="match status" value="1"/>
</dbReference>
<dbReference type="Proteomes" id="UP000192578">
    <property type="component" value="Unassembled WGS sequence"/>
</dbReference>
<dbReference type="SMART" id="SM00234">
    <property type="entry name" value="START"/>
    <property type="match status" value="1"/>
</dbReference>
<dbReference type="AlphaFoldDB" id="A0A9X6NLT3"/>
<dbReference type="PANTHER" id="PTHR46374">
    <property type="entry name" value="PROTEIN CBG07384"/>
    <property type="match status" value="1"/>
</dbReference>
<name>A0A9X6NLT3_HYPEX</name>
<proteinExistence type="predicted"/>
<dbReference type="GO" id="GO:0006869">
    <property type="term" value="P:lipid transport"/>
    <property type="evidence" value="ECO:0007669"/>
    <property type="project" value="UniProtKB-KW"/>
</dbReference>
<keyword evidence="7" id="KW-1185">Reference proteome</keyword>
<gene>
    <name evidence="6" type="ORF">BV898_19528</name>
</gene>
<dbReference type="Pfam" id="PF01852">
    <property type="entry name" value="START"/>
    <property type="match status" value="1"/>
</dbReference>
<evidence type="ECO:0000256" key="4">
    <source>
        <dbReference type="ARBA" id="ARBA00024750"/>
    </source>
</evidence>
<dbReference type="InterPro" id="IPR002913">
    <property type="entry name" value="START_lipid-bd_dom"/>
</dbReference>
<dbReference type="Gene3D" id="3.30.530.20">
    <property type="match status" value="1"/>
</dbReference>
<dbReference type="InterPro" id="IPR023393">
    <property type="entry name" value="START-like_dom_sf"/>
</dbReference>
<evidence type="ECO:0000256" key="1">
    <source>
        <dbReference type="ARBA" id="ARBA00022448"/>
    </source>
</evidence>
<organism evidence="6 7">
    <name type="scientific">Hypsibius exemplaris</name>
    <name type="common">Freshwater tardigrade</name>
    <dbReference type="NCBI Taxonomy" id="2072580"/>
    <lineage>
        <taxon>Eukaryota</taxon>
        <taxon>Metazoa</taxon>
        <taxon>Ecdysozoa</taxon>
        <taxon>Tardigrada</taxon>
        <taxon>Eutardigrada</taxon>
        <taxon>Parachela</taxon>
        <taxon>Hypsibioidea</taxon>
        <taxon>Hypsibiidae</taxon>
        <taxon>Hypsibius</taxon>
    </lineage>
</organism>
<evidence type="ECO:0000259" key="5">
    <source>
        <dbReference type="PROSITE" id="PS50848"/>
    </source>
</evidence>
<dbReference type="EMBL" id="MTYJ01000554">
    <property type="protein sequence ID" value="OWA55141.1"/>
    <property type="molecule type" value="Genomic_DNA"/>
</dbReference>
<dbReference type="OrthoDB" id="196858at2759"/>
<dbReference type="InterPro" id="IPR043556">
    <property type="entry name" value="StARD5/6"/>
</dbReference>
<comment type="function">
    <text evidence="4">May be involved in the intracellular transport of sterols or other lipids. May bind cholesterol or other sterols.</text>
</comment>
<feature type="domain" description="START" evidence="5">
    <location>
        <begin position="45"/>
        <end position="245"/>
    </location>
</feature>
<evidence type="ECO:0000313" key="6">
    <source>
        <dbReference type="EMBL" id="OWA55141.1"/>
    </source>
</evidence>
<keyword evidence="2" id="KW-0445">Lipid transport</keyword>